<keyword evidence="6" id="KW-1185">Reference proteome</keyword>
<evidence type="ECO:0000256" key="2">
    <source>
        <dbReference type="ARBA" id="ARBA00022679"/>
    </source>
</evidence>
<keyword evidence="3" id="KW-0949">S-adenosyl-L-methionine</keyword>
<dbReference type="Gene3D" id="3.40.50.150">
    <property type="entry name" value="Vaccinia Virus protein VP39"/>
    <property type="match status" value="1"/>
</dbReference>
<dbReference type="GO" id="GO:0008168">
    <property type="term" value="F:methyltransferase activity"/>
    <property type="evidence" value="ECO:0007669"/>
    <property type="project" value="UniProtKB-KW"/>
</dbReference>
<dbReference type="InterPro" id="IPR029063">
    <property type="entry name" value="SAM-dependent_MTases_sf"/>
</dbReference>
<dbReference type="GO" id="GO:0032259">
    <property type="term" value="P:methylation"/>
    <property type="evidence" value="ECO:0007669"/>
    <property type="project" value="UniProtKB-KW"/>
</dbReference>
<keyword evidence="1 5" id="KW-0489">Methyltransferase</keyword>
<evidence type="ECO:0000313" key="6">
    <source>
        <dbReference type="Proteomes" id="UP000483379"/>
    </source>
</evidence>
<evidence type="ECO:0000313" key="5">
    <source>
        <dbReference type="EMBL" id="NEV63537.1"/>
    </source>
</evidence>
<reference evidence="5 6" key="1">
    <citation type="submission" date="2020-02" db="EMBL/GenBank/DDBJ databases">
        <title>Genome sequences of Thiorhodococcus mannitoliphagus and Thiorhodococcus minor, purple sulfur photosynthetic bacteria in the gammaproteobacterial family, Chromatiaceae.</title>
        <authorList>
            <person name="Aviles F.A."/>
            <person name="Meyer T.E."/>
            <person name="Kyndt J.A."/>
        </authorList>
    </citation>
    <scope>NUCLEOTIDE SEQUENCE [LARGE SCALE GENOMIC DNA]</scope>
    <source>
        <strain evidence="5 6">DSM 11518</strain>
    </source>
</reference>
<organism evidence="5 6">
    <name type="scientific">Thiorhodococcus minor</name>
    <dbReference type="NCBI Taxonomy" id="57489"/>
    <lineage>
        <taxon>Bacteria</taxon>
        <taxon>Pseudomonadati</taxon>
        <taxon>Pseudomonadota</taxon>
        <taxon>Gammaproteobacteria</taxon>
        <taxon>Chromatiales</taxon>
        <taxon>Chromatiaceae</taxon>
        <taxon>Thiorhodococcus</taxon>
    </lineage>
</organism>
<dbReference type="CDD" id="cd02440">
    <property type="entry name" value="AdoMet_MTases"/>
    <property type="match status" value="1"/>
</dbReference>
<protein>
    <submittedName>
        <fullName evidence="5">Class I SAM-dependent methyltransferase</fullName>
    </submittedName>
</protein>
<name>A0A6M0K4L1_9GAMM</name>
<evidence type="ECO:0000256" key="3">
    <source>
        <dbReference type="ARBA" id="ARBA00022691"/>
    </source>
</evidence>
<dbReference type="PANTHER" id="PTHR43464">
    <property type="entry name" value="METHYLTRANSFERASE"/>
    <property type="match status" value="1"/>
</dbReference>
<dbReference type="Pfam" id="PF13649">
    <property type="entry name" value="Methyltransf_25"/>
    <property type="match status" value="1"/>
</dbReference>
<evidence type="ECO:0000256" key="1">
    <source>
        <dbReference type="ARBA" id="ARBA00022603"/>
    </source>
</evidence>
<dbReference type="AlphaFoldDB" id="A0A6M0K4L1"/>
<proteinExistence type="predicted"/>
<accession>A0A6M0K4L1</accession>
<dbReference type="EMBL" id="JAAIJQ010000054">
    <property type="protein sequence ID" value="NEV63537.1"/>
    <property type="molecule type" value="Genomic_DNA"/>
</dbReference>
<evidence type="ECO:0000259" key="4">
    <source>
        <dbReference type="Pfam" id="PF13649"/>
    </source>
</evidence>
<dbReference type="SUPFAM" id="SSF53335">
    <property type="entry name" value="S-adenosyl-L-methionine-dependent methyltransferases"/>
    <property type="match status" value="1"/>
</dbReference>
<dbReference type="Proteomes" id="UP000483379">
    <property type="component" value="Unassembled WGS sequence"/>
</dbReference>
<dbReference type="InterPro" id="IPR041698">
    <property type="entry name" value="Methyltransf_25"/>
</dbReference>
<feature type="domain" description="Methyltransferase" evidence="4">
    <location>
        <begin position="39"/>
        <end position="126"/>
    </location>
</feature>
<sequence length="192" mass="20609">MDGLRRRWDERYRGRAAAPEPAAVLRHFAHLVPTTGSALDLACGLGGNALWLAERGLEVCAWDLSAVAIERLRAAAAERPRIAVAAEVRDLIAHPPAPHSFDLICVVRFLDRGLAPKIAAALRPGGLLFYETFTREEAGGDGPSDPAFRLAPNELLELFGGLVVRGYREEGRLAVPASALGNLALMVAEKAL</sequence>
<keyword evidence="2 5" id="KW-0808">Transferase</keyword>
<gene>
    <name evidence="5" type="ORF">G3446_16855</name>
</gene>
<dbReference type="PANTHER" id="PTHR43464:SF19">
    <property type="entry name" value="UBIQUINONE BIOSYNTHESIS O-METHYLTRANSFERASE, MITOCHONDRIAL"/>
    <property type="match status" value="1"/>
</dbReference>
<comment type="caution">
    <text evidence="5">The sequence shown here is derived from an EMBL/GenBank/DDBJ whole genome shotgun (WGS) entry which is preliminary data.</text>
</comment>